<proteinExistence type="predicted"/>
<dbReference type="Pfam" id="PF19276">
    <property type="entry name" value="HD_assoc_2"/>
    <property type="match status" value="1"/>
</dbReference>
<feature type="domain" description="HD" evidence="1">
    <location>
        <begin position="58"/>
        <end position="142"/>
    </location>
</feature>
<dbReference type="CDD" id="cd00077">
    <property type="entry name" value="HDc"/>
    <property type="match status" value="1"/>
</dbReference>
<dbReference type="PANTHER" id="PTHR11373:SF4">
    <property type="entry name" value="DEOXYNUCLEOSIDE TRIPHOSPHATE TRIPHOSPHOHYDROLASE SAMHD1"/>
    <property type="match status" value="1"/>
</dbReference>
<dbReference type="Gene3D" id="1.10.3210.10">
    <property type="entry name" value="Hypothetical protein af1432"/>
    <property type="match status" value="1"/>
</dbReference>
<accession>A0A1G2HIA3</accession>
<reference evidence="3 4" key="1">
    <citation type="journal article" date="2016" name="Nat. Commun.">
        <title>Thousands of microbial genomes shed light on interconnected biogeochemical processes in an aquifer system.</title>
        <authorList>
            <person name="Anantharaman K."/>
            <person name="Brown C.T."/>
            <person name="Hug L.A."/>
            <person name="Sharon I."/>
            <person name="Castelle C.J."/>
            <person name="Probst A.J."/>
            <person name="Thomas B.C."/>
            <person name="Singh A."/>
            <person name="Wilkins M.J."/>
            <person name="Karaoz U."/>
            <person name="Brodie E.L."/>
            <person name="Williams K.H."/>
            <person name="Hubbard S.S."/>
            <person name="Banfield J.F."/>
        </authorList>
    </citation>
    <scope>NUCLEOTIDE SEQUENCE [LARGE SCALE GENOMIC DNA]</scope>
</reference>
<dbReference type="SUPFAM" id="SSF109604">
    <property type="entry name" value="HD-domain/PDEase-like"/>
    <property type="match status" value="1"/>
</dbReference>
<dbReference type="EMBL" id="MHOK01000005">
    <property type="protein sequence ID" value="OGZ62207.1"/>
    <property type="molecule type" value="Genomic_DNA"/>
</dbReference>
<dbReference type="Proteomes" id="UP000176770">
    <property type="component" value="Unassembled WGS sequence"/>
</dbReference>
<organism evidence="3 4">
    <name type="scientific">Candidatus Spechtbacteria bacterium RIFCSPLOWO2_12_FULL_38_22</name>
    <dbReference type="NCBI Taxonomy" id="1802165"/>
    <lineage>
        <taxon>Bacteria</taxon>
        <taxon>Candidatus Spechtiibacteriota</taxon>
    </lineage>
</organism>
<dbReference type="GO" id="GO:0006203">
    <property type="term" value="P:dGTP catabolic process"/>
    <property type="evidence" value="ECO:0007669"/>
    <property type="project" value="TreeGrafter"/>
</dbReference>
<evidence type="ECO:0000259" key="1">
    <source>
        <dbReference type="Pfam" id="PF01966"/>
    </source>
</evidence>
<feature type="domain" description="HD-associated" evidence="2">
    <location>
        <begin position="189"/>
        <end position="305"/>
    </location>
</feature>
<name>A0A1G2HIA3_9BACT</name>
<dbReference type="PANTHER" id="PTHR11373">
    <property type="entry name" value="DEOXYNUCLEOSIDE TRIPHOSPHATE TRIPHOSPHOHYDROLASE"/>
    <property type="match status" value="1"/>
</dbReference>
<sequence>MTSQSKNKKLIYDPLWGLVDVTQFIPMIDIPQFQALGFKYQLGVTHLLFPAATHTRKEHSFGALKRTQILTEKWVKRGFIKEKEAKLMQAYALWHDLGHGPFSHVVESVTKELWNHDHDQNGAKIIDNLKKPVTEVGLDIKELKKFFTKENPLYLGVHDKNLGTEKLDYLSRDAYYTIGEIPGVEYVTEHTYFIDKKIMIDEKAIDNAKALQDFYVKMFKTVYLRKNSSIAQRMMQKMMFDLINLEKIKESEMWAMRDFEILSRLINSKDKNLRESVNKFLDRDLPRTAIALKINRFTKIDEVQYKSQTIIGVSENQMKSLGASPILESPSQLKKLEQEIAKMAKLPDNSILVVPPTSQDRFVPKDIDIYVSGNSCAKLSDYFKDHYRSIEEEGKSYAVVRVCTFKEYRDKLSDKIIAEEIKDYLFSLL</sequence>
<dbReference type="InterPro" id="IPR006674">
    <property type="entry name" value="HD_domain"/>
</dbReference>
<comment type="caution">
    <text evidence="3">The sequence shown here is derived from an EMBL/GenBank/DDBJ whole genome shotgun (WGS) entry which is preliminary data.</text>
</comment>
<dbReference type="InterPro" id="IPR045509">
    <property type="entry name" value="HD_assoc_2"/>
</dbReference>
<dbReference type="InterPro" id="IPR003607">
    <property type="entry name" value="HD/PDEase_dom"/>
</dbReference>
<dbReference type="InterPro" id="IPR050135">
    <property type="entry name" value="dGTPase-like"/>
</dbReference>
<dbReference type="STRING" id="1802165.A3F94_02665"/>
<dbReference type="Pfam" id="PF01966">
    <property type="entry name" value="HD"/>
    <property type="match status" value="1"/>
</dbReference>
<evidence type="ECO:0000313" key="4">
    <source>
        <dbReference type="Proteomes" id="UP000176770"/>
    </source>
</evidence>
<dbReference type="GO" id="GO:0008832">
    <property type="term" value="F:dGTPase activity"/>
    <property type="evidence" value="ECO:0007669"/>
    <property type="project" value="TreeGrafter"/>
</dbReference>
<evidence type="ECO:0000313" key="3">
    <source>
        <dbReference type="EMBL" id="OGZ62207.1"/>
    </source>
</evidence>
<evidence type="ECO:0000259" key="2">
    <source>
        <dbReference type="Pfam" id="PF19276"/>
    </source>
</evidence>
<protein>
    <submittedName>
        <fullName evidence="3">Uncharacterized protein</fullName>
    </submittedName>
</protein>
<dbReference type="AlphaFoldDB" id="A0A1G2HIA3"/>
<gene>
    <name evidence="3" type="ORF">A3F94_02665</name>
</gene>